<proteinExistence type="predicted"/>
<name>A0AC35U9C1_9BILA</name>
<sequence>MFSMRFFNWIGRGYTFASKVIKLDAMFRILCLIEVIFNGFPALQFYERYRVGIAEGLKTSTKDDSKALLAQILSKDSNHVVFNDIAVSNVIYVEAMWFFMLALLVFFKQYRYIKLAWHLLIIVGLMRLIAFANMYDYMYNLISDHPFSSVNFTLLESRENHIIFSINQKMISLLCFVLVFKRFMCRVQLEIMLHKVYLVSANYS</sequence>
<reference evidence="2" key="1">
    <citation type="submission" date="2016-11" db="UniProtKB">
        <authorList>
            <consortium name="WormBaseParasite"/>
        </authorList>
    </citation>
    <scope>IDENTIFICATION</scope>
    <source>
        <strain evidence="2">KR3021</strain>
    </source>
</reference>
<evidence type="ECO:0000313" key="1">
    <source>
        <dbReference type="Proteomes" id="UP000095286"/>
    </source>
</evidence>
<organism evidence="1 2">
    <name type="scientific">Rhabditophanes sp. KR3021</name>
    <dbReference type="NCBI Taxonomy" id="114890"/>
    <lineage>
        <taxon>Eukaryota</taxon>
        <taxon>Metazoa</taxon>
        <taxon>Ecdysozoa</taxon>
        <taxon>Nematoda</taxon>
        <taxon>Chromadorea</taxon>
        <taxon>Rhabditida</taxon>
        <taxon>Tylenchina</taxon>
        <taxon>Panagrolaimomorpha</taxon>
        <taxon>Strongyloidoidea</taxon>
        <taxon>Alloionematidae</taxon>
        <taxon>Rhabditophanes</taxon>
    </lineage>
</organism>
<dbReference type="WBParaSite" id="RSKR_0000920950.1">
    <property type="protein sequence ID" value="RSKR_0000920950.1"/>
    <property type="gene ID" value="RSKR_0000920950"/>
</dbReference>
<dbReference type="Proteomes" id="UP000095286">
    <property type="component" value="Unplaced"/>
</dbReference>
<protein>
    <submittedName>
        <fullName evidence="2">Exosortase/archaeosortase family protein</fullName>
    </submittedName>
</protein>
<evidence type="ECO:0000313" key="2">
    <source>
        <dbReference type="WBParaSite" id="RSKR_0000920950.1"/>
    </source>
</evidence>
<accession>A0AC35U9C1</accession>